<evidence type="ECO:0000256" key="5">
    <source>
        <dbReference type="ARBA" id="ARBA00023172"/>
    </source>
</evidence>
<evidence type="ECO:0000313" key="8">
    <source>
        <dbReference type="EMBL" id="BBH87155.1"/>
    </source>
</evidence>
<evidence type="ECO:0000259" key="7">
    <source>
        <dbReference type="Pfam" id="PF07282"/>
    </source>
</evidence>
<comment type="similarity">
    <text evidence="2">In the N-terminal section; belongs to the transposase 2 family.</text>
</comment>
<name>A0A455SLU2_9CHLR</name>
<dbReference type="Pfam" id="PF07282">
    <property type="entry name" value="Cas12f1-like_TNB"/>
    <property type="match status" value="1"/>
</dbReference>
<dbReference type="InterPro" id="IPR001959">
    <property type="entry name" value="Transposase"/>
</dbReference>
<dbReference type="Pfam" id="PF01385">
    <property type="entry name" value="OrfB_IS605"/>
    <property type="match status" value="1"/>
</dbReference>
<protein>
    <submittedName>
        <fullName evidence="8">Transposase</fullName>
    </submittedName>
</protein>
<evidence type="ECO:0000256" key="4">
    <source>
        <dbReference type="ARBA" id="ARBA00023125"/>
    </source>
</evidence>
<organism evidence="8">
    <name type="scientific">Thermosporothrix sp. COM3</name>
    <dbReference type="NCBI Taxonomy" id="2490863"/>
    <lineage>
        <taxon>Bacteria</taxon>
        <taxon>Bacillati</taxon>
        <taxon>Chloroflexota</taxon>
        <taxon>Ktedonobacteria</taxon>
        <taxon>Ktedonobacterales</taxon>
        <taxon>Thermosporotrichaceae</taxon>
        <taxon>Thermosporothrix</taxon>
    </lineage>
</organism>
<dbReference type="GO" id="GO:0003677">
    <property type="term" value="F:DNA binding"/>
    <property type="evidence" value="ECO:0007669"/>
    <property type="project" value="UniProtKB-KW"/>
</dbReference>
<evidence type="ECO:0000256" key="2">
    <source>
        <dbReference type="ARBA" id="ARBA00011044"/>
    </source>
</evidence>
<dbReference type="PANTHER" id="PTHR30405">
    <property type="entry name" value="TRANSPOSASE"/>
    <property type="match status" value="1"/>
</dbReference>
<evidence type="ECO:0000259" key="6">
    <source>
        <dbReference type="Pfam" id="PF01385"/>
    </source>
</evidence>
<dbReference type="NCBIfam" id="TIGR01766">
    <property type="entry name" value="IS200/IS605 family accessory protein TnpB-like domain"/>
    <property type="match status" value="1"/>
</dbReference>
<comment type="similarity">
    <text evidence="1">In the C-terminal section; belongs to the transposase 35 family.</text>
</comment>
<keyword evidence="3" id="KW-0815">Transposition</keyword>
<dbReference type="GO" id="GO:0032196">
    <property type="term" value="P:transposition"/>
    <property type="evidence" value="ECO:0007669"/>
    <property type="project" value="UniProtKB-KW"/>
</dbReference>
<feature type="domain" description="Cas12f1-like TNB" evidence="7">
    <location>
        <begin position="287"/>
        <end position="353"/>
    </location>
</feature>
<sequence>MDRTIILHLQPKSEQAQVLQRTLQAHTDCFNAVAQEGFTTSCHNGVELHKRTYYPLRATHPDLPAQLVCAARVKATEAVKSALDRRKKGRKASTPRARLCPIRYDQRSYWVKWETMTCSLATTDGRVELPFVVPPSAARYIGGKVCSADLCSRKGRYTLHVVVSIPDPVVAPSGKVVGVDLGLNRPAVTSNKQFLGERRWKEQERRIFRLKRKLQAKGTKSAKRHLRKLSGKLLRQRKDHDHVLSKRIVAHTPAGSTMVVENLTHIRSRARMKKKTETQRRLHSWSFAQFHAFLTYKAQEKGIRVVKVDPRHTSQTCSRCGHQARKNRRSQSLFLCRECGYCLNADLNASQNIREKYLSSLASLGIPLVGGSSSSGLSSQPLVG</sequence>
<dbReference type="InterPro" id="IPR051399">
    <property type="entry name" value="RNA-guided_DNA_endo/Transpos"/>
</dbReference>
<gene>
    <name evidence="8" type="ORF">KTC_19060</name>
</gene>
<keyword evidence="5" id="KW-0233">DNA recombination</keyword>
<dbReference type="EMBL" id="AP019376">
    <property type="protein sequence ID" value="BBH87155.1"/>
    <property type="molecule type" value="Genomic_DNA"/>
</dbReference>
<evidence type="ECO:0000256" key="1">
    <source>
        <dbReference type="ARBA" id="ARBA00008761"/>
    </source>
</evidence>
<feature type="domain" description="Probable transposase IS891/IS1136/IS1341" evidence="6">
    <location>
        <begin position="160"/>
        <end position="253"/>
    </location>
</feature>
<keyword evidence="4" id="KW-0238">DNA-binding</keyword>
<dbReference type="AlphaFoldDB" id="A0A455SLU2"/>
<evidence type="ECO:0000256" key="3">
    <source>
        <dbReference type="ARBA" id="ARBA00022578"/>
    </source>
</evidence>
<proteinExistence type="inferred from homology"/>
<reference evidence="8" key="1">
    <citation type="submission" date="2018-12" db="EMBL/GenBank/DDBJ databases">
        <title>Novel natural products biosynthetic potential of the class Ktedonobacteria.</title>
        <authorList>
            <person name="Zheng Y."/>
            <person name="Saitou A."/>
            <person name="Wang C.M."/>
            <person name="Toyoda A."/>
            <person name="Minakuchi Y."/>
            <person name="Sekiguchi Y."/>
            <person name="Ueda K."/>
            <person name="Takano H."/>
            <person name="Sakai Y."/>
            <person name="Yokota A."/>
            <person name="Yabe S."/>
        </authorList>
    </citation>
    <scope>NUCLEOTIDE SEQUENCE</scope>
    <source>
        <strain evidence="8">COM3</strain>
    </source>
</reference>
<accession>A0A455SLU2</accession>
<dbReference type="GO" id="GO:0006310">
    <property type="term" value="P:DNA recombination"/>
    <property type="evidence" value="ECO:0007669"/>
    <property type="project" value="UniProtKB-KW"/>
</dbReference>
<dbReference type="NCBIfam" id="NF040570">
    <property type="entry name" value="guided_TnpB"/>
    <property type="match status" value="1"/>
</dbReference>
<dbReference type="InterPro" id="IPR010095">
    <property type="entry name" value="Cas12f1-like_TNB"/>
</dbReference>
<dbReference type="PANTHER" id="PTHR30405:SF11">
    <property type="entry name" value="RNA-GUIDED DNA ENDONUCLEASE RV2885C-RELATED"/>
    <property type="match status" value="1"/>
</dbReference>